<gene>
    <name evidence="3" type="ORF">LECACI_7A009135</name>
</gene>
<dbReference type="InterPro" id="IPR050546">
    <property type="entry name" value="Glycosyl_Hydrlase_16"/>
</dbReference>
<dbReference type="SUPFAM" id="SSF49899">
    <property type="entry name" value="Concanavalin A-like lectins/glucanases"/>
    <property type="match status" value="1"/>
</dbReference>
<dbReference type="GO" id="GO:0004553">
    <property type="term" value="F:hydrolase activity, hydrolyzing O-glycosyl compounds"/>
    <property type="evidence" value="ECO:0007669"/>
    <property type="project" value="InterPro"/>
</dbReference>
<dbReference type="PROSITE" id="PS51762">
    <property type="entry name" value="GH16_2"/>
    <property type="match status" value="1"/>
</dbReference>
<dbReference type="PANTHER" id="PTHR10963:SF24">
    <property type="entry name" value="GLYCOSIDASE C21B10.07-RELATED"/>
    <property type="match status" value="1"/>
</dbReference>
<dbReference type="Gene3D" id="2.60.120.200">
    <property type="match status" value="1"/>
</dbReference>
<proteinExistence type="predicted"/>
<keyword evidence="4" id="KW-1185">Reference proteome</keyword>
<dbReference type="AlphaFoldDB" id="A0AAI8Z7T3"/>
<evidence type="ECO:0000313" key="4">
    <source>
        <dbReference type="Proteomes" id="UP001296104"/>
    </source>
</evidence>
<dbReference type="EMBL" id="CAVMBE010000099">
    <property type="protein sequence ID" value="CAK4033977.1"/>
    <property type="molecule type" value="Genomic_DNA"/>
</dbReference>
<feature type="chain" id="PRO_5042471139" evidence="1">
    <location>
        <begin position="23"/>
        <end position="409"/>
    </location>
</feature>
<organism evidence="3 4">
    <name type="scientific">Lecanosticta acicola</name>
    <dbReference type="NCBI Taxonomy" id="111012"/>
    <lineage>
        <taxon>Eukaryota</taxon>
        <taxon>Fungi</taxon>
        <taxon>Dikarya</taxon>
        <taxon>Ascomycota</taxon>
        <taxon>Pezizomycotina</taxon>
        <taxon>Dothideomycetes</taxon>
        <taxon>Dothideomycetidae</taxon>
        <taxon>Mycosphaerellales</taxon>
        <taxon>Mycosphaerellaceae</taxon>
        <taxon>Lecanosticta</taxon>
    </lineage>
</organism>
<reference evidence="3" key="1">
    <citation type="submission" date="2023-11" db="EMBL/GenBank/DDBJ databases">
        <authorList>
            <person name="Alioto T."/>
            <person name="Alioto T."/>
            <person name="Gomez Garrido J."/>
        </authorList>
    </citation>
    <scope>NUCLEOTIDE SEQUENCE</scope>
</reference>
<feature type="domain" description="GH16" evidence="2">
    <location>
        <begin position="17"/>
        <end position="345"/>
    </location>
</feature>
<evidence type="ECO:0000259" key="2">
    <source>
        <dbReference type="PROSITE" id="PS51762"/>
    </source>
</evidence>
<accession>A0AAI8Z7T3</accession>
<evidence type="ECO:0000256" key="1">
    <source>
        <dbReference type="SAM" id="SignalP"/>
    </source>
</evidence>
<name>A0AAI8Z7T3_9PEZI</name>
<dbReference type="Proteomes" id="UP001296104">
    <property type="component" value="Unassembled WGS sequence"/>
</dbReference>
<dbReference type="PANTHER" id="PTHR10963">
    <property type="entry name" value="GLYCOSYL HYDROLASE-RELATED"/>
    <property type="match status" value="1"/>
</dbReference>
<dbReference type="Pfam" id="PF26113">
    <property type="entry name" value="GH16_XgeA"/>
    <property type="match status" value="1"/>
</dbReference>
<feature type="signal peptide" evidence="1">
    <location>
        <begin position="1"/>
        <end position="22"/>
    </location>
</feature>
<protein>
    <submittedName>
        <fullName evidence="3">Glycoside hydrolase family 16, partial</fullName>
    </submittedName>
</protein>
<dbReference type="InterPro" id="IPR000757">
    <property type="entry name" value="Beta-glucanase-like"/>
</dbReference>
<dbReference type="GO" id="GO:0009251">
    <property type="term" value="P:glucan catabolic process"/>
    <property type="evidence" value="ECO:0007669"/>
    <property type="project" value="TreeGrafter"/>
</dbReference>
<keyword evidence="3" id="KW-0378">Hydrolase</keyword>
<keyword evidence="1" id="KW-0732">Signal</keyword>
<comment type="caution">
    <text evidence="3">The sequence shown here is derived from an EMBL/GenBank/DDBJ whole genome shotgun (WGS) entry which is preliminary data.</text>
</comment>
<evidence type="ECO:0000313" key="3">
    <source>
        <dbReference type="EMBL" id="CAK4033977.1"/>
    </source>
</evidence>
<dbReference type="InterPro" id="IPR013320">
    <property type="entry name" value="ConA-like_dom_sf"/>
</dbReference>
<sequence>MFKTAFFALLAATCCPAQYALQSNFSGAAFFDNFDFYDSWDPTLGFVHYVDRTTAQAFGLINASESGPATFGVEHTQILDPEANLGRASLRLISHQTWTHGLFILDLAHMPASQCGTWPAFWTVGGPSEWPQNGEIDIIEYTNTKTNNSMALHTRENCTIAGSGQTGKLLTNDCGKDLGVAGCYVAPNKSDSAGSSFNSIGGGVYAMEWTSVAIRIWFFPRLAIPANVRSPNPDPALWGLPDANFESSDCDIDSYFFNHSILFDTEFCYSHLVCVHKWHLGRPNIRRGCMIDYCVWHTSSAVDFFGHDCHVLHNLIDFSSDHDESFGHPATGEYELYLLYELVDAILVVVDYDVFHEPAYHSLAQHFCNRRSHNYRDYYGGSCLGHYYRYAGGYTCQRGLGYANVGIGL</sequence>